<feature type="transmembrane region" description="Helical" evidence="2">
    <location>
        <begin position="179"/>
        <end position="202"/>
    </location>
</feature>
<feature type="transmembrane region" description="Helical" evidence="2">
    <location>
        <begin position="6"/>
        <end position="25"/>
    </location>
</feature>
<dbReference type="PANTHER" id="PTHR14969:SF13">
    <property type="entry name" value="AT30094P"/>
    <property type="match status" value="1"/>
</dbReference>
<dbReference type="EMBL" id="BJVJ01000009">
    <property type="protein sequence ID" value="GEL22453.1"/>
    <property type="molecule type" value="Genomic_DNA"/>
</dbReference>
<dbReference type="InterPro" id="IPR000326">
    <property type="entry name" value="PAP2/HPO"/>
</dbReference>
<dbReference type="SUPFAM" id="SSF48317">
    <property type="entry name" value="Acid phosphatase/Vanadium-dependent haloperoxidase"/>
    <property type="match status" value="1"/>
</dbReference>
<feature type="domain" description="Phosphatidic acid phosphatase type 2/haloperoxidase" evidence="3">
    <location>
        <begin position="113"/>
        <end position="225"/>
    </location>
</feature>
<feature type="transmembrane region" description="Helical" evidence="2">
    <location>
        <begin position="75"/>
        <end position="105"/>
    </location>
</feature>
<dbReference type="Proteomes" id="UP000321685">
    <property type="component" value="Unassembled WGS sequence"/>
</dbReference>
<keyword evidence="2" id="KW-0812">Transmembrane</keyword>
<evidence type="ECO:0000256" key="1">
    <source>
        <dbReference type="SAM" id="MobiDB-lite"/>
    </source>
</evidence>
<comment type="caution">
    <text evidence="4">The sequence shown here is derived from an EMBL/GenBank/DDBJ whole genome shotgun (WGS) entry which is preliminary data.</text>
</comment>
<accession>A0A511DDK9</accession>
<dbReference type="PANTHER" id="PTHR14969">
    <property type="entry name" value="SPHINGOSINE-1-PHOSPHATE PHOSPHOHYDROLASE"/>
    <property type="match status" value="1"/>
</dbReference>
<dbReference type="CDD" id="cd03392">
    <property type="entry name" value="PAP2_like_2"/>
    <property type="match status" value="1"/>
</dbReference>
<feature type="region of interest" description="Disordered" evidence="1">
    <location>
        <begin position="235"/>
        <end position="315"/>
    </location>
</feature>
<dbReference type="AlphaFoldDB" id="A0A511DDK9"/>
<keyword evidence="5" id="KW-1185">Reference proteome</keyword>
<protein>
    <recommendedName>
        <fullName evidence="3">Phosphatidic acid phosphatase type 2/haloperoxidase domain-containing protein</fullName>
    </recommendedName>
</protein>
<feature type="transmembrane region" description="Helical" evidence="2">
    <location>
        <begin position="153"/>
        <end position="172"/>
    </location>
</feature>
<dbReference type="InterPro" id="IPR036938">
    <property type="entry name" value="PAP2/HPO_sf"/>
</dbReference>
<evidence type="ECO:0000313" key="5">
    <source>
        <dbReference type="Proteomes" id="UP000321685"/>
    </source>
</evidence>
<feature type="transmembrane region" description="Helical" evidence="2">
    <location>
        <begin position="214"/>
        <end position="231"/>
    </location>
</feature>
<sequence>MLVLVAQDGAAVVAVVAAVALLLVGHRLAVHTGIVAVLVAAHAALSSVVVVVGHLGPVGPDRAVADELVRLRSSAATGILTVVGTVGDTVGMAVLAAVVGALLLWRRRVGDAVVMIGAVAGAGLLIVGLKQAVARPRPPEALRLAVETTYSFPSGHALSSVVVLGTAAAIVVRLGWRPALSGVAVTVASGAVAIIGFSRVYLGVHWPTDVLDGWLTGGVWLTVCLAALSELDRRRGRPAQAQRGDLTPRDAVTGGAHPGSLGLSRPRDSPATGCAPADSGACPSSSRPHGGARPGRDAGTHAGRPHRGREWQQSL</sequence>
<dbReference type="RefSeq" id="WP_246114986.1">
    <property type="nucleotide sequence ID" value="NZ_BJVJ01000009.1"/>
</dbReference>
<reference evidence="4 5" key="1">
    <citation type="submission" date="2019-07" db="EMBL/GenBank/DDBJ databases">
        <title>Whole genome shotgun sequence of Pseudonocardia sulfidoxydans NBRC 16205.</title>
        <authorList>
            <person name="Hosoyama A."/>
            <person name="Uohara A."/>
            <person name="Ohji S."/>
            <person name="Ichikawa N."/>
        </authorList>
    </citation>
    <scope>NUCLEOTIDE SEQUENCE [LARGE SCALE GENOMIC DNA]</scope>
    <source>
        <strain evidence="4 5">NBRC 16205</strain>
    </source>
</reference>
<evidence type="ECO:0000259" key="3">
    <source>
        <dbReference type="SMART" id="SM00014"/>
    </source>
</evidence>
<keyword evidence="2" id="KW-0472">Membrane</keyword>
<evidence type="ECO:0000256" key="2">
    <source>
        <dbReference type="SAM" id="Phobius"/>
    </source>
</evidence>
<dbReference type="SMART" id="SM00014">
    <property type="entry name" value="acidPPc"/>
    <property type="match status" value="1"/>
</dbReference>
<dbReference type="Gene3D" id="1.20.144.10">
    <property type="entry name" value="Phosphatidic acid phosphatase type 2/haloperoxidase"/>
    <property type="match status" value="1"/>
</dbReference>
<dbReference type="Pfam" id="PF01569">
    <property type="entry name" value="PAP2"/>
    <property type="match status" value="1"/>
</dbReference>
<organism evidence="4 5">
    <name type="scientific">Pseudonocardia sulfidoxydans NBRC 16205</name>
    <dbReference type="NCBI Taxonomy" id="1223511"/>
    <lineage>
        <taxon>Bacteria</taxon>
        <taxon>Bacillati</taxon>
        <taxon>Actinomycetota</taxon>
        <taxon>Actinomycetes</taxon>
        <taxon>Pseudonocardiales</taxon>
        <taxon>Pseudonocardiaceae</taxon>
        <taxon>Pseudonocardia</taxon>
    </lineage>
</organism>
<evidence type="ECO:0000313" key="4">
    <source>
        <dbReference type="EMBL" id="GEL22453.1"/>
    </source>
</evidence>
<proteinExistence type="predicted"/>
<feature type="transmembrane region" description="Helical" evidence="2">
    <location>
        <begin position="112"/>
        <end position="133"/>
    </location>
</feature>
<feature type="transmembrane region" description="Helical" evidence="2">
    <location>
        <begin position="32"/>
        <end position="55"/>
    </location>
</feature>
<gene>
    <name evidence="4" type="ORF">PSU4_14070</name>
</gene>
<name>A0A511DDK9_9PSEU</name>
<keyword evidence="2" id="KW-1133">Transmembrane helix</keyword>